<evidence type="ECO:0008006" key="5">
    <source>
        <dbReference type="Google" id="ProtNLM"/>
    </source>
</evidence>
<reference evidence="3 4" key="1">
    <citation type="journal article" date="2019" name="Syst. Appl. Microbiol.">
        <title>Characterization of Bifidobacterium species in feaces of the Egyptian fruit bat: Description of B. vespertilionis sp. nov. and B. rousetti sp. nov.</title>
        <authorList>
            <person name="Modesto M."/>
            <person name="Satti M."/>
            <person name="Watanabe K."/>
            <person name="Puglisi E."/>
            <person name="Morelli L."/>
            <person name="Huang C.-H."/>
            <person name="Liou J.-S."/>
            <person name="Miyashita M."/>
            <person name="Tamura T."/>
            <person name="Saito S."/>
            <person name="Mori K."/>
            <person name="Huang L."/>
            <person name="Sciavilla P."/>
            <person name="Sandri C."/>
            <person name="Spiezio C."/>
            <person name="Vitali F."/>
            <person name="Cavalieri D."/>
            <person name="Perpetuini G."/>
            <person name="Tofalo R."/>
            <person name="Bonetti A."/>
            <person name="Arita M."/>
            <person name="Mattarelli P."/>
        </authorList>
    </citation>
    <scope>NUCLEOTIDE SEQUENCE [LARGE SCALE GENOMIC DNA]</scope>
    <source>
        <strain evidence="1 4">RST16</strain>
        <strain evidence="2 3">RST8</strain>
    </source>
</reference>
<dbReference type="Proteomes" id="UP000345527">
    <property type="component" value="Unassembled WGS sequence"/>
</dbReference>
<evidence type="ECO:0000313" key="3">
    <source>
        <dbReference type="Proteomes" id="UP000345527"/>
    </source>
</evidence>
<dbReference type="Proteomes" id="UP000374630">
    <property type="component" value="Unassembled WGS sequence"/>
</dbReference>
<organism evidence="2 3">
    <name type="scientific">Bifidobacterium vespertilionis</name>
    <dbReference type="NCBI Taxonomy" id="2562524"/>
    <lineage>
        <taxon>Bacteria</taxon>
        <taxon>Bacillati</taxon>
        <taxon>Actinomycetota</taxon>
        <taxon>Actinomycetes</taxon>
        <taxon>Bifidobacteriales</taxon>
        <taxon>Bifidobacteriaceae</taxon>
        <taxon>Bifidobacterium</taxon>
    </lineage>
</organism>
<sequence>MRESNTPDFYLQTRQVLSSSYPELSPVDFYRELFPEGSFELRRSELDGLTRDERLEFYRSLPADQRRPNGIVLEVPSQDSGKGARQWTVTDDLHALDRFTRDEPVFALMAPIGYFGSKRDLAHAYTLYAMAFDLDQPKLSGLLHQATHHIIPCPTFIVLSGHGVHLYYQFEKPQPMYPRNAAALNLFKRHLTRHIWNPYTSRIDQPQYQSVNQGFRLVGGRSKLGKGYPVRAYRCGSPVTIEDLSDFLNDEERADVGHLIELSDDHVTLERARELWPEWYKRRIEKGEVAKTWHVNRGLYDWWLKKIQTDSNVGHRYFCIMALAVYAVKCDIGRDELERDAYGLIPLFDSISPEDNRFTEDDVKAALKAYEDKYATFTRDAISYLTGIKLTPNRRNHRKQDLHLEMARAVRDVHQRRLGTVWDENRNKNGRSTKEKLVCDYVSAHPDATASEVAKACGVSRPTAYKYMPKQERKPRGVSVGRSDKRQIVFDWLDSNEDHSLEAIMDGCGVSRPTAAKYLAQWDEQIGSIEHDGNLVEAVTRMVEAIQRGEFSVEEMIDDPNVLQRLSLAPQQETEGVE</sequence>
<name>A0A5J5DS58_9BIFI</name>
<comment type="caution">
    <text evidence="2">The sequence shown here is derived from an EMBL/GenBank/DDBJ whole genome shotgun (WGS) entry which is preliminary data.</text>
</comment>
<accession>A0A5J5DS58</accession>
<evidence type="ECO:0000313" key="2">
    <source>
        <dbReference type="EMBL" id="KAA8821019.1"/>
    </source>
</evidence>
<dbReference type="RefSeq" id="WP_150355084.1">
    <property type="nucleotide sequence ID" value="NZ_RZNZ01000025.1"/>
</dbReference>
<dbReference type="InterPro" id="IPR036388">
    <property type="entry name" value="WH-like_DNA-bd_sf"/>
</dbReference>
<dbReference type="OrthoDB" id="3243252at2"/>
<proteinExistence type="predicted"/>
<protein>
    <recommendedName>
        <fullName evidence="5">Replication protein</fullName>
    </recommendedName>
</protein>
<evidence type="ECO:0000313" key="1">
    <source>
        <dbReference type="EMBL" id="KAA8815717.1"/>
    </source>
</evidence>
<dbReference type="Gene3D" id="1.10.10.10">
    <property type="entry name" value="Winged helix-like DNA-binding domain superfamily/Winged helix DNA-binding domain"/>
    <property type="match status" value="1"/>
</dbReference>
<dbReference type="EMBL" id="RZOA01000037">
    <property type="protein sequence ID" value="KAA8821019.1"/>
    <property type="molecule type" value="Genomic_DNA"/>
</dbReference>
<evidence type="ECO:0000313" key="4">
    <source>
        <dbReference type="Proteomes" id="UP000374630"/>
    </source>
</evidence>
<gene>
    <name evidence="2" type="ORF">EM848_11555</name>
    <name evidence="1" type="ORF">EMO90_11795</name>
</gene>
<dbReference type="EMBL" id="RZNZ01000025">
    <property type="protein sequence ID" value="KAA8815717.1"/>
    <property type="molecule type" value="Genomic_DNA"/>
</dbReference>
<keyword evidence="4" id="KW-1185">Reference proteome</keyword>
<dbReference type="AlphaFoldDB" id="A0A5J5DS58"/>